<evidence type="ECO:0000259" key="7">
    <source>
        <dbReference type="Pfam" id="PF03081"/>
    </source>
</evidence>
<organism evidence="8 9">
    <name type="scientific">Pseudolycoriella hygida</name>
    <dbReference type="NCBI Taxonomy" id="35572"/>
    <lineage>
        <taxon>Eukaryota</taxon>
        <taxon>Metazoa</taxon>
        <taxon>Ecdysozoa</taxon>
        <taxon>Arthropoda</taxon>
        <taxon>Hexapoda</taxon>
        <taxon>Insecta</taxon>
        <taxon>Pterygota</taxon>
        <taxon>Neoptera</taxon>
        <taxon>Endopterygota</taxon>
        <taxon>Diptera</taxon>
        <taxon>Nematocera</taxon>
        <taxon>Sciaroidea</taxon>
        <taxon>Sciaridae</taxon>
        <taxon>Pseudolycoriella</taxon>
    </lineage>
</organism>
<feature type="region of interest" description="Disordered" evidence="6">
    <location>
        <begin position="1"/>
        <end position="22"/>
    </location>
</feature>
<evidence type="ECO:0000313" key="8">
    <source>
        <dbReference type="EMBL" id="KAJ6642176.1"/>
    </source>
</evidence>
<keyword evidence="5" id="KW-0653">Protein transport</keyword>
<evidence type="ECO:0000256" key="2">
    <source>
        <dbReference type="ARBA" id="ARBA00022448"/>
    </source>
</evidence>
<evidence type="ECO:0000256" key="6">
    <source>
        <dbReference type="SAM" id="MobiDB-lite"/>
    </source>
</evidence>
<dbReference type="PANTHER" id="PTHR12542:SF41">
    <property type="entry name" value="EXOCYST COMPLEX COMPONENT 7"/>
    <property type="match status" value="1"/>
</dbReference>
<gene>
    <name evidence="8" type="primary">Exo70</name>
    <name evidence="8" type="ORF">Bhyg_07123</name>
</gene>
<evidence type="ECO:0000313" key="9">
    <source>
        <dbReference type="Proteomes" id="UP001151699"/>
    </source>
</evidence>
<dbReference type="OrthoDB" id="1922221at2759"/>
<evidence type="ECO:0000256" key="1">
    <source>
        <dbReference type="ARBA" id="ARBA00006756"/>
    </source>
</evidence>
<dbReference type="GO" id="GO:0015031">
    <property type="term" value="P:protein transport"/>
    <property type="evidence" value="ECO:0007669"/>
    <property type="project" value="UniProtKB-KW"/>
</dbReference>
<comment type="function">
    <text evidence="5">Component of the exocyst complex involved in the docking of exocytic vesicles with fusion sites on the plasma membrane.</text>
</comment>
<dbReference type="SUPFAM" id="SSF74788">
    <property type="entry name" value="Cullin repeat-like"/>
    <property type="match status" value="1"/>
</dbReference>
<evidence type="ECO:0000256" key="5">
    <source>
        <dbReference type="RuleBase" id="RU365026"/>
    </source>
</evidence>
<keyword evidence="2 5" id="KW-0813">Transport</keyword>
<comment type="caution">
    <text evidence="8">The sequence shown here is derived from an EMBL/GenBank/DDBJ whole genome shotgun (WGS) entry which is preliminary data.</text>
</comment>
<feature type="domain" description="Exocyst complex subunit Exo70 C-terminal" evidence="7">
    <location>
        <begin position="323"/>
        <end position="695"/>
    </location>
</feature>
<reference evidence="8" key="1">
    <citation type="submission" date="2022-07" db="EMBL/GenBank/DDBJ databases">
        <authorList>
            <person name="Trinca V."/>
            <person name="Uliana J.V.C."/>
            <person name="Torres T.T."/>
            <person name="Ward R.J."/>
            <person name="Monesi N."/>
        </authorList>
    </citation>
    <scope>NUCLEOTIDE SEQUENCE</scope>
    <source>
        <strain evidence="8">HSMRA1968</strain>
        <tissue evidence="8">Whole embryos</tissue>
    </source>
</reference>
<keyword evidence="3 5" id="KW-0268">Exocytosis</keyword>
<keyword evidence="9" id="KW-1185">Reference proteome</keyword>
<proteinExistence type="inferred from homology"/>
<sequence>MNDLEDKLQIDSGMGKGGKENTKLSRLRDRVDKYHDLSNSMSSILTTFEHRLGKLEQTILPVYNETEHLQNRFKNLDSTLQCLETVLSHYDASQEVCNLIHIGPSEGNISEFLSALDKLKKAKDYFFYNNAQSVELENVTSLFNTGCETLNNHYKILLNKHSHPLKSVDLLDLIYIEDDSSTEDCASIKQLTPSTREELNIISNWLDYNLRREYVNIYADERSEVIFRSLQILKDHQKSSSWGNEALKLRQYGRNEPKKSTSARLQSIFERKANKMLLKASQTIELSTGFALKKNTNTTDNLAPEDYNLDGDQELEKYLVLLLGLQRLLIWERQLLNDIIPASRHTEVFSRLSHSSIDMLVKDAENITNKVLRSIARKEWASALGVFSALKRVILLQPDLDRACDAAQRQQLGNVLKKLQNTGSKALDQFLDLVKCDTVTNLVGMSAGTLSGSNIPKDATVHELTSNTIWFIEHLFEHYDVIGGILQQDSTYSSQINLQKIQSAEDRNKAILGLYIKKVLSELNLTIISKCEQYSDNATKHLFRLNNIHYILKSLQRSNLLDVVSFTEPDCERNYQELIQELKSLYRKSWSRLVVHIHPLDDLPRPINGKVKEKERAIIKDRFSAFNKELEEACKNQRGISVPDILLREGLKRDNAEHIIPQYNAFYEIYADVQFSKNPEKYVKYRPQNVSEMLNNLFDDSV</sequence>
<dbReference type="Gene3D" id="1.20.1280.170">
    <property type="entry name" value="Exocyst complex component Exo70"/>
    <property type="match status" value="1"/>
</dbReference>
<evidence type="ECO:0000256" key="4">
    <source>
        <dbReference type="ARBA" id="ARBA00026169"/>
    </source>
</evidence>
<dbReference type="InterPro" id="IPR046364">
    <property type="entry name" value="Exo70_C"/>
</dbReference>
<dbReference type="PANTHER" id="PTHR12542">
    <property type="entry name" value="EXOCYST COMPLEX PROTEIN EXO70"/>
    <property type="match status" value="1"/>
</dbReference>
<protein>
    <recommendedName>
        <fullName evidence="4 5">Exocyst complex component 7</fullName>
    </recommendedName>
    <alternativeName>
        <fullName evidence="5">Exocyst complex component Exo70</fullName>
    </alternativeName>
</protein>
<comment type="similarity">
    <text evidence="1 5">Belongs to the EXO70 family.</text>
</comment>
<dbReference type="InterPro" id="IPR016159">
    <property type="entry name" value="Cullin_repeat-like_dom_sf"/>
</dbReference>
<dbReference type="InterPro" id="IPR004140">
    <property type="entry name" value="Exo70"/>
</dbReference>
<evidence type="ECO:0000256" key="3">
    <source>
        <dbReference type="ARBA" id="ARBA00022483"/>
    </source>
</evidence>
<dbReference type="Pfam" id="PF20669">
    <property type="entry name" value="Exo70_N"/>
    <property type="match status" value="1"/>
</dbReference>
<dbReference type="Pfam" id="PF03081">
    <property type="entry name" value="Exo70_C"/>
    <property type="match status" value="1"/>
</dbReference>
<dbReference type="GO" id="GO:0006887">
    <property type="term" value="P:exocytosis"/>
    <property type="evidence" value="ECO:0007669"/>
    <property type="project" value="UniProtKB-KW"/>
</dbReference>
<dbReference type="AlphaFoldDB" id="A0A9Q0N2Z9"/>
<accession>A0A9Q0N2Z9</accession>
<dbReference type="Proteomes" id="UP001151699">
    <property type="component" value="Chromosome B"/>
</dbReference>
<dbReference type="GO" id="GO:0000145">
    <property type="term" value="C:exocyst"/>
    <property type="evidence" value="ECO:0007669"/>
    <property type="project" value="InterPro"/>
</dbReference>
<name>A0A9Q0N2Z9_9DIPT</name>
<dbReference type="EMBL" id="WJQU01000002">
    <property type="protein sequence ID" value="KAJ6642176.1"/>
    <property type="molecule type" value="Genomic_DNA"/>
</dbReference>
<dbReference type="GO" id="GO:0005546">
    <property type="term" value="F:phosphatidylinositol-4,5-bisphosphate binding"/>
    <property type="evidence" value="ECO:0007669"/>
    <property type="project" value="InterPro"/>
</dbReference>